<feature type="domain" description="Histidine kinase" evidence="10">
    <location>
        <begin position="307"/>
        <end position="511"/>
    </location>
</feature>
<feature type="domain" description="PAC" evidence="12">
    <location>
        <begin position="249"/>
        <end position="301"/>
    </location>
</feature>
<dbReference type="CDD" id="cd00075">
    <property type="entry name" value="HATPase"/>
    <property type="match status" value="1"/>
</dbReference>
<feature type="transmembrane region" description="Helical" evidence="9">
    <location>
        <begin position="45"/>
        <end position="66"/>
    </location>
</feature>
<sequence length="514" mass="58522">MNAFPSSKNSLKIYLLLRFVSVSLISILGISLYLKQKWPYSFPNFVYFLWWLSFVYLTTGIFWVIWRKEKFHFLSLLAIALDLFLITTLVYITGGANSFFSDLYIFIIILAAHLFRKRGALLTAASAFILYGTLIDLEYFKIIPTLGEPVGGDVFFTLLINFSAFFAIAFLISLLLERLEKSREKLRSLEALHKCVLESIQTGVITLDKENRISYINKAAEFILGYKSESLIKQPINKLFSHAEITPGQRQSFSFVKPNGKLIYLGLGVSSLTNEKGEYVGKVIVFQDITHLKRVEKLSLLNELASHLAHDIRTPLTSISGCLQMLRKEDVSLENKTLIELALEETKRLNALISDYLSYARPTREKEKVDIAQLIKETITLFKGSLGDKKITVDTALLEKTYIRGNKEEIRQLFWNLFVNAKEAMPNGGMLKVIMEREQNMIKIMVQDTGRGIPKEIQDRIFEPFFTTKPQGSGLGLAIVHKIVNEHEGKIEVENQPKKGASINLYFPLVSSLY</sequence>
<dbReference type="EMBL" id="DRIH01000266">
    <property type="protein sequence ID" value="HEC68602.1"/>
    <property type="molecule type" value="Genomic_DNA"/>
</dbReference>
<dbReference type="PRINTS" id="PR00344">
    <property type="entry name" value="BCTRLSENSOR"/>
</dbReference>
<dbReference type="CDD" id="cd00130">
    <property type="entry name" value="PAS"/>
    <property type="match status" value="1"/>
</dbReference>
<comment type="catalytic activity">
    <reaction evidence="1">
        <text>ATP + protein L-histidine = ADP + protein N-phospho-L-histidine.</text>
        <dbReference type="EC" id="2.7.13.3"/>
    </reaction>
</comment>
<dbReference type="GO" id="GO:0005524">
    <property type="term" value="F:ATP binding"/>
    <property type="evidence" value="ECO:0007669"/>
    <property type="project" value="UniProtKB-KW"/>
</dbReference>
<dbReference type="InterPro" id="IPR003661">
    <property type="entry name" value="HisK_dim/P_dom"/>
</dbReference>
<feature type="transmembrane region" description="Helical" evidence="9">
    <location>
        <begin position="154"/>
        <end position="176"/>
    </location>
</feature>
<dbReference type="Pfam" id="PF02518">
    <property type="entry name" value="HATPase_c"/>
    <property type="match status" value="1"/>
</dbReference>
<dbReference type="InterPro" id="IPR003594">
    <property type="entry name" value="HATPase_dom"/>
</dbReference>
<dbReference type="PROSITE" id="PS50109">
    <property type="entry name" value="HIS_KIN"/>
    <property type="match status" value="1"/>
</dbReference>
<dbReference type="CDD" id="cd00082">
    <property type="entry name" value="HisKA"/>
    <property type="match status" value="1"/>
</dbReference>
<dbReference type="InterPro" id="IPR005467">
    <property type="entry name" value="His_kinase_dom"/>
</dbReference>
<evidence type="ECO:0000256" key="9">
    <source>
        <dbReference type="SAM" id="Phobius"/>
    </source>
</evidence>
<dbReference type="PANTHER" id="PTHR43065:SF10">
    <property type="entry name" value="PEROXIDE STRESS-ACTIVATED HISTIDINE KINASE MAK3"/>
    <property type="match status" value="1"/>
</dbReference>
<name>A0A7C1VPQ5_DESA2</name>
<dbReference type="InterPro" id="IPR000700">
    <property type="entry name" value="PAS-assoc_C"/>
</dbReference>
<evidence type="ECO:0000259" key="12">
    <source>
        <dbReference type="PROSITE" id="PS50113"/>
    </source>
</evidence>
<evidence type="ECO:0000313" key="13">
    <source>
        <dbReference type="EMBL" id="HEC68602.1"/>
    </source>
</evidence>
<evidence type="ECO:0000256" key="7">
    <source>
        <dbReference type="ARBA" id="ARBA00022840"/>
    </source>
</evidence>
<gene>
    <name evidence="13" type="ORF">ENI35_07350</name>
</gene>
<feature type="transmembrane region" description="Helical" evidence="9">
    <location>
        <begin position="73"/>
        <end position="92"/>
    </location>
</feature>
<keyword evidence="4" id="KW-0808">Transferase</keyword>
<comment type="caution">
    <text evidence="13">The sequence shown here is derived from an EMBL/GenBank/DDBJ whole genome shotgun (WGS) entry which is preliminary data.</text>
</comment>
<keyword evidence="7" id="KW-0067">ATP-binding</keyword>
<keyword evidence="9" id="KW-1133">Transmembrane helix</keyword>
<keyword evidence="9" id="KW-0472">Membrane</keyword>
<dbReference type="GO" id="GO:0006355">
    <property type="term" value="P:regulation of DNA-templated transcription"/>
    <property type="evidence" value="ECO:0007669"/>
    <property type="project" value="InterPro"/>
</dbReference>
<dbReference type="GO" id="GO:0000155">
    <property type="term" value="F:phosphorelay sensor kinase activity"/>
    <property type="evidence" value="ECO:0007669"/>
    <property type="project" value="InterPro"/>
</dbReference>
<dbReference type="InterPro" id="IPR035965">
    <property type="entry name" value="PAS-like_dom_sf"/>
</dbReference>
<reference evidence="13" key="1">
    <citation type="journal article" date="2020" name="mSystems">
        <title>Genome- and Community-Level Interaction Insights into Carbon Utilization and Element Cycling Functions of Hydrothermarchaeota in Hydrothermal Sediment.</title>
        <authorList>
            <person name="Zhou Z."/>
            <person name="Liu Y."/>
            <person name="Xu W."/>
            <person name="Pan J."/>
            <person name="Luo Z.H."/>
            <person name="Li M."/>
        </authorList>
    </citation>
    <scope>NUCLEOTIDE SEQUENCE [LARGE SCALE GENOMIC DNA]</scope>
    <source>
        <strain evidence="13">HyVt-389</strain>
    </source>
</reference>
<dbReference type="Pfam" id="PF00512">
    <property type="entry name" value="HisKA"/>
    <property type="match status" value="1"/>
</dbReference>
<dbReference type="PROSITE" id="PS50112">
    <property type="entry name" value="PAS"/>
    <property type="match status" value="1"/>
</dbReference>
<feature type="transmembrane region" description="Helical" evidence="9">
    <location>
        <begin position="12"/>
        <end position="33"/>
    </location>
</feature>
<dbReference type="InterPro" id="IPR000014">
    <property type="entry name" value="PAS"/>
</dbReference>
<accession>A0A7C1VPQ5</accession>
<evidence type="ECO:0000259" key="11">
    <source>
        <dbReference type="PROSITE" id="PS50112"/>
    </source>
</evidence>
<evidence type="ECO:0000256" key="6">
    <source>
        <dbReference type="ARBA" id="ARBA00022777"/>
    </source>
</evidence>
<dbReference type="InterPro" id="IPR036890">
    <property type="entry name" value="HATPase_C_sf"/>
</dbReference>
<dbReference type="Gene3D" id="3.30.565.10">
    <property type="entry name" value="Histidine kinase-like ATPase, C-terminal domain"/>
    <property type="match status" value="1"/>
</dbReference>
<evidence type="ECO:0000256" key="8">
    <source>
        <dbReference type="ARBA" id="ARBA00023012"/>
    </source>
</evidence>
<dbReference type="PROSITE" id="PS50113">
    <property type="entry name" value="PAC"/>
    <property type="match status" value="1"/>
</dbReference>
<dbReference type="AlphaFoldDB" id="A0A7C1VPQ5"/>
<dbReference type="EC" id="2.7.13.3" evidence="2"/>
<dbReference type="SUPFAM" id="SSF55874">
    <property type="entry name" value="ATPase domain of HSP90 chaperone/DNA topoisomerase II/histidine kinase"/>
    <property type="match status" value="1"/>
</dbReference>
<keyword evidence="6" id="KW-0418">Kinase</keyword>
<dbReference type="Gene3D" id="3.30.450.20">
    <property type="entry name" value="PAS domain"/>
    <property type="match status" value="1"/>
</dbReference>
<dbReference type="NCBIfam" id="TIGR00229">
    <property type="entry name" value="sensory_box"/>
    <property type="match status" value="1"/>
</dbReference>
<evidence type="ECO:0000259" key="10">
    <source>
        <dbReference type="PROSITE" id="PS50109"/>
    </source>
</evidence>
<dbReference type="Pfam" id="PF13426">
    <property type="entry name" value="PAS_9"/>
    <property type="match status" value="1"/>
</dbReference>
<organism evidence="13">
    <name type="scientific">Desulfofervidus auxilii</name>
    <dbReference type="NCBI Taxonomy" id="1621989"/>
    <lineage>
        <taxon>Bacteria</taxon>
        <taxon>Pseudomonadati</taxon>
        <taxon>Thermodesulfobacteriota</taxon>
        <taxon>Candidatus Desulfofervidia</taxon>
        <taxon>Candidatus Desulfofervidales</taxon>
        <taxon>Candidatus Desulfofervidaceae</taxon>
        <taxon>Candidatus Desulfofervidus</taxon>
    </lineage>
</organism>
<proteinExistence type="predicted"/>
<dbReference type="SMART" id="SM00388">
    <property type="entry name" value="HisKA"/>
    <property type="match status" value="1"/>
</dbReference>
<dbReference type="Pfam" id="PF25323">
    <property type="entry name" value="6TM_PilS"/>
    <property type="match status" value="1"/>
</dbReference>
<feature type="domain" description="PAS" evidence="11">
    <location>
        <begin position="189"/>
        <end position="232"/>
    </location>
</feature>
<feature type="transmembrane region" description="Helical" evidence="9">
    <location>
        <begin position="98"/>
        <end position="115"/>
    </location>
</feature>
<keyword evidence="9" id="KW-0812">Transmembrane</keyword>
<dbReference type="SMART" id="SM00091">
    <property type="entry name" value="PAS"/>
    <property type="match status" value="1"/>
</dbReference>
<dbReference type="Proteomes" id="UP000885738">
    <property type="component" value="Unassembled WGS sequence"/>
</dbReference>
<dbReference type="InterPro" id="IPR036097">
    <property type="entry name" value="HisK_dim/P_sf"/>
</dbReference>
<dbReference type="PANTHER" id="PTHR43065">
    <property type="entry name" value="SENSOR HISTIDINE KINASE"/>
    <property type="match status" value="1"/>
</dbReference>
<keyword evidence="3" id="KW-0597">Phosphoprotein</keyword>
<dbReference type="Gene3D" id="1.10.287.130">
    <property type="match status" value="1"/>
</dbReference>
<evidence type="ECO:0000256" key="1">
    <source>
        <dbReference type="ARBA" id="ARBA00000085"/>
    </source>
</evidence>
<keyword evidence="5" id="KW-0547">Nucleotide-binding</keyword>
<keyword evidence="8" id="KW-0902">Two-component regulatory system</keyword>
<dbReference type="SUPFAM" id="SSF47384">
    <property type="entry name" value="Homodimeric domain of signal transducing histidine kinase"/>
    <property type="match status" value="1"/>
</dbReference>
<dbReference type="InterPro" id="IPR004358">
    <property type="entry name" value="Sig_transdc_His_kin-like_C"/>
</dbReference>
<dbReference type="SMART" id="SM00387">
    <property type="entry name" value="HATPase_c"/>
    <property type="match status" value="1"/>
</dbReference>
<evidence type="ECO:0000256" key="3">
    <source>
        <dbReference type="ARBA" id="ARBA00022553"/>
    </source>
</evidence>
<dbReference type="SUPFAM" id="SSF55785">
    <property type="entry name" value="PYP-like sensor domain (PAS domain)"/>
    <property type="match status" value="1"/>
</dbReference>
<evidence type="ECO:0000256" key="5">
    <source>
        <dbReference type="ARBA" id="ARBA00022741"/>
    </source>
</evidence>
<feature type="transmembrane region" description="Helical" evidence="9">
    <location>
        <begin position="122"/>
        <end position="142"/>
    </location>
</feature>
<evidence type="ECO:0000256" key="4">
    <source>
        <dbReference type="ARBA" id="ARBA00022679"/>
    </source>
</evidence>
<evidence type="ECO:0000256" key="2">
    <source>
        <dbReference type="ARBA" id="ARBA00012438"/>
    </source>
</evidence>
<protein>
    <recommendedName>
        <fullName evidence="2">histidine kinase</fullName>
        <ecNumber evidence="2">2.7.13.3</ecNumber>
    </recommendedName>
</protein>